<dbReference type="AlphaFoldDB" id="G7VVQ6"/>
<evidence type="ECO:0000313" key="3">
    <source>
        <dbReference type="Proteomes" id="UP000005876"/>
    </source>
</evidence>
<reference key="2">
    <citation type="submission" date="2011-11" db="EMBL/GenBank/DDBJ databases">
        <authorList>
            <person name="Shin S.H."/>
            <person name="Kim S."/>
            <person name="Kim J.Y."/>
        </authorList>
    </citation>
    <scope>NUCLEOTIDE SEQUENCE</scope>
    <source>
        <strain>HPL-003</strain>
    </source>
</reference>
<evidence type="ECO:0000256" key="1">
    <source>
        <dbReference type="SAM" id="Phobius"/>
    </source>
</evidence>
<reference evidence="3" key="1">
    <citation type="submission" date="2011-11" db="EMBL/GenBank/DDBJ databases">
        <title>Complete sequence of Paenibacillus terrae HPL-003.</title>
        <authorList>
            <person name="Shin S.H."/>
            <person name="Kim S."/>
            <person name="Kim J.Y."/>
        </authorList>
    </citation>
    <scope>NUCLEOTIDE SEQUENCE [LARGE SCALE GENOMIC DNA]</scope>
    <source>
        <strain evidence="3">HPL-003</strain>
    </source>
</reference>
<name>G7VVQ6_PAETH</name>
<dbReference type="KEGG" id="pta:HPL003_04640"/>
<protein>
    <submittedName>
        <fullName evidence="2">Uncharacterized protein</fullName>
    </submittedName>
</protein>
<dbReference type="Proteomes" id="UP000005876">
    <property type="component" value="Chromosome"/>
</dbReference>
<keyword evidence="1" id="KW-0812">Transmembrane</keyword>
<gene>
    <name evidence="2" type="ordered locus">HPL003_04640</name>
</gene>
<keyword evidence="1" id="KW-1133">Transmembrane helix</keyword>
<organism evidence="2 3">
    <name type="scientific">Paenibacillus terrae (strain HPL-003)</name>
    <dbReference type="NCBI Taxonomy" id="985665"/>
    <lineage>
        <taxon>Bacteria</taxon>
        <taxon>Bacillati</taxon>
        <taxon>Bacillota</taxon>
        <taxon>Bacilli</taxon>
        <taxon>Bacillales</taxon>
        <taxon>Paenibacillaceae</taxon>
        <taxon>Paenibacillus</taxon>
    </lineage>
</organism>
<keyword evidence="1" id="KW-0472">Membrane</keyword>
<evidence type="ECO:0000313" key="2">
    <source>
        <dbReference type="EMBL" id="AET57695.1"/>
    </source>
</evidence>
<dbReference type="EMBL" id="CP003107">
    <property type="protein sequence ID" value="AET57695.1"/>
    <property type="molecule type" value="Genomic_DNA"/>
</dbReference>
<accession>G7VVQ6</accession>
<dbReference type="HOGENOM" id="CLU_3255120_0_0_9"/>
<proteinExistence type="predicted"/>
<sequence>MEALPVLDAPEVVTLEVAFVVEAAELVDLLLLALVVVPPLRA</sequence>
<reference evidence="2 3" key="3">
    <citation type="journal article" date="2012" name="J. Bacteriol.">
        <title>Genome Sequence of Paenibacillus terrae HPL-003, a Xylanase-Producing Bacterium Isolated from Soil Found in Forest Residue.</title>
        <authorList>
            <person name="Shin S.H."/>
            <person name="Kim S."/>
            <person name="Kim J.Y."/>
            <person name="Song H.Y."/>
            <person name="Cho S.J."/>
            <person name="Kim D.R."/>
            <person name="Lee K.I."/>
            <person name="Lim H.K."/>
            <person name="Park N.J."/>
            <person name="Hwang I.T."/>
            <person name="Yang K.S."/>
        </authorList>
    </citation>
    <scope>NUCLEOTIDE SEQUENCE [LARGE SCALE GENOMIC DNA]</scope>
    <source>
        <strain evidence="2 3">HPL-003</strain>
    </source>
</reference>
<feature type="transmembrane region" description="Helical" evidence="1">
    <location>
        <begin position="12"/>
        <end position="37"/>
    </location>
</feature>